<evidence type="ECO:0000313" key="1">
    <source>
        <dbReference type="EMBL" id="NEE00493.1"/>
    </source>
</evidence>
<dbReference type="InterPro" id="IPR051781">
    <property type="entry name" value="Metallo-dep_Hydrolase"/>
</dbReference>
<dbReference type="AlphaFoldDB" id="A0A6L9S698"/>
<keyword evidence="1" id="KW-0378">Hydrolase</keyword>
<dbReference type="Gene3D" id="2.30.40.10">
    <property type="entry name" value="Urease, subunit C, domain 1"/>
    <property type="match status" value="1"/>
</dbReference>
<proteinExistence type="predicted"/>
<dbReference type="RefSeq" id="WP_163736363.1">
    <property type="nucleotide sequence ID" value="NZ_JAAGOA010000006.1"/>
</dbReference>
<dbReference type="EC" id="3.6.1.63" evidence="1"/>
<dbReference type="PIRSF" id="PIRSF038971">
    <property type="entry name" value="PhnM"/>
    <property type="match status" value="1"/>
</dbReference>
<keyword evidence="2" id="KW-1185">Reference proteome</keyword>
<dbReference type="Gene3D" id="3.20.20.140">
    <property type="entry name" value="Metal-dependent hydrolases"/>
    <property type="match status" value="2"/>
</dbReference>
<dbReference type="InterPro" id="IPR012696">
    <property type="entry name" value="PhnM"/>
</dbReference>
<dbReference type="NCBIfam" id="NF011990">
    <property type="entry name" value="PRK15446.2-6"/>
    <property type="match status" value="1"/>
</dbReference>
<dbReference type="SUPFAM" id="SSF51338">
    <property type="entry name" value="Composite domain of metallo-dependent hydrolases"/>
    <property type="match status" value="1"/>
</dbReference>
<gene>
    <name evidence="1" type="ORF">G1H10_09965</name>
</gene>
<dbReference type="GO" id="GO:0016810">
    <property type="term" value="F:hydrolase activity, acting on carbon-nitrogen (but not peptide) bonds"/>
    <property type="evidence" value="ECO:0007669"/>
    <property type="project" value="InterPro"/>
</dbReference>
<sequence length="403" mass="42015">MGLESRHAAHAPGRFVLGHVRAVVGGRIVDDARLVVRDGVIEEVGPHPAGRGADVDGAGLLCLPGLVDVHNDRLVRACRPRPGASVPADLAFQAVEAELLGAGITTAYHGVAFQARSAVGIPIESPTAGAVYETIQAATTGGAGHGAPPRMDHRILHRLDIRCPSGVAELAGRLDPAREAWPPPLISHEDHTPGQGQYADPGTMRRWLVEAEEMSAEQAASHVERLRVERDTQLHTRDAALDWLGGLAGRGRIRLAGHDPATEDEVDALVRRHGSVAEFPTTPEAAERARELGLHVVAGAPNVVLGRSHSGNVSAARLVEAGWVTALTSDYLPSALLAAGTELVRNGLATLPAAVALLTAGPADAAGLNDRGRLAPGLRADVVLADVSGRWPVVRCALPAAIP</sequence>
<dbReference type="NCBIfam" id="NF011984">
    <property type="entry name" value="PRK15446.1-5"/>
    <property type="match status" value="1"/>
</dbReference>
<reference evidence="1 2" key="1">
    <citation type="submission" date="2020-02" db="EMBL/GenBank/DDBJ databases">
        <authorList>
            <person name="Li X.-J."/>
            <person name="Han X.-M."/>
        </authorList>
    </citation>
    <scope>NUCLEOTIDE SEQUENCE [LARGE SCALE GENOMIC DNA]</scope>
    <source>
        <strain evidence="1 2">CCTCC AB 2017055</strain>
    </source>
</reference>
<comment type="caution">
    <text evidence="1">The sequence shown here is derived from an EMBL/GenBank/DDBJ whole genome shotgun (WGS) entry which is preliminary data.</text>
</comment>
<protein>
    <submittedName>
        <fullName evidence="1">Alpha-D-ribose 1-methylphosphonate 5-triphosphate diphosphatase</fullName>
        <ecNumber evidence="1">3.6.1.63</ecNumber>
    </submittedName>
</protein>
<dbReference type="GO" id="GO:0019700">
    <property type="term" value="P:organic phosphonate catabolic process"/>
    <property type="evidence" value="ECO:0007669"/>
    <property type="project" value="InterPro"/>
</dbReference>
<dbReference type="EMBL" id="JAAGOA010000006">
    <property type="protein sequence ID" value="NEE00493.1"/>
    <property type="molecule type" value="Genomic_DNA"/>
</dbReference>
<dbReference type="PANTHER" id="PTHR43135:SF3">
    <property type="entry name" value="ALPHA-D-RIBOSE 1-METHYLPHOSPHONATE 5-TRIPHOSPHATE DIPHOSPHATASE"/>
    <property type="match status" value="1"/>
</dbReference>
<name>A0A6L9S698_9ACTN</name>
<accession>A0A6L9S698</accession>
<dbReference type="InterPro" id="IPR032466">
    <property type="entry name" value="Metal_Hydrolase"/>
</dbReference>
<dbReference type="SUPFAM" id="SSF51556">
    <property type="entry name" value="Metallo-dependent hydrolases"/>
    <property type="match status" value="1"/>
</dbReference>
<evidence type="ECO:0000313" key="2">
    <source>
        <dbReference type="Proteomes" id="UP000475214"/>
    </source>
</evidence>
<dbReference type="Proteomes" id="UP000475214">
    <property type="component" value="Unassembled WGS sequence"/>
</dbReference>
<organism evidence="1 2">
    <name type="scientific">Phytoactinopolyspora halotolerans</name>
    <dbReference type="NCBI Taxonomy" id="1981512"/>
    <lineage>
        <taxon>Bacteria</taxon>
        <taxon>Bacillati</taxon>
        <taxon>Actinomycetota</taxon>
        <taxon>Actinomycetes</taxon>
        <taxon>Jiangellales</taxon>
        <taxon>Jiangellaceae</taxon>
        <taxon>Phytoactinopolyspora</taxon>
    </lineage>
</organism>
<dbReference type="PANTHER" id="PTHR43135">
    <property type="entry name" value="ALPHA-D-RIBOSE 1-METHYLPHOSPHONATE 5-TRIPHOSPHATE DIPHOSPHATASE"/>
    <property type="match status" value="1"/>
</dbReference>
<dbReference type="InterPro" id="IPR011059">
    <property type="entry name" value="Metal-dep_hydrolase_composite"/>
</dbReference>